<dbReference type="Proteomes" id="UP000011566">
    <property type="component" value="Unassembled WGS sequence"/>
</dbReference>
<gene>
    <name evidence="21" type="ORF">C447_10845</name>
</gene>
<dbReference type="PATRIC" id="fig|1132509.6.peg.2450"/>
<evidence type="ECO:0000313" key="21">
    <source>
        <dbReference type="EMBL" id="EMA37928.1"/>
    </source>
</evidence>
<evidence type="ECO:0000313" key="22">
    <source>
        <dbReference type="Proteomes" id="UP000011566"/>
    </source>
</evidence>
<dbReference type="GO" id="GO:0004156">
    <property type="term" value="F:dihydropteroate synthase activity"/>
    <property type="evidence" value="ECO:0007669"/>
    <property type="project" value="UniProtKB-EC"/>
</dbReference>
<evidence type="ECO:0000256" key="3">
    <source>
        <dbReference type="ARBA" id="ARBA00004763"/>
    </source>
</evidence>
<evidence type="ECO:0000256" key="10">
    <source>
        <dbReference type="ARBA" id="ARBA00022723"/>
    </source>
</evidence>
<keyword evidence="13" id="KW-0460">Magnesium</keyword>
<evidence type="ECO:0000256" key="15">
    <source>
        <dbReference type="ARBA" id="ARBA00023268"/>
    </source>
</evidence>
<comment type="pathway">
    <text evidence="3">Cofactor biosynthesis; tetrahydrofolate biosynthesis; 7,8-dihydrofolate from 2-amino-4-hydroxy-6-hydroxymethyl-7,8-dihydropteridine diphosphate and 4-aminobenzoate: step 1/2.</text>
</comment>
<dbReference type="EC" id="2.5.1.15" evidence="6"/>
<dbReference type="GO" id="GO:0046656">
    <property type="term" value="P:folic acid biosynthetic process"/>
    <property type="evidence" value="ECO:0007669"/>
    <property type="project" value="UniProtKB-KW"/>
</dbReference>
<dbReference type="Pfam" id="PF08245">
    <property type="entry name" value="Mur_ligase_M"/>
    <property type="match status" value="1"/>
</dbReference>
<evidence type="ECO:0000256" key="13">
    <source>
        <dbReference type="ARBA" id="ARBA00022842"/>
    </source>
</evidence>
<evidence type="ECO:0000256" key="6">
    <source>
        <dbReference type="ARBA" id="ARBA00012458"/>
    </source>
</evidence>
<keyword evidence="12" id="KW-0067">ATP-binding</keyword>
<dbReference type="PROSITE" id="PS00792">
    <property type="entry name" value="DHPS_1"/>
    <property type="match status" value="1"/>
</dbReference>
<evidence type="ECO:0000256" key="18">
    <source>
        <dbReference type="ARBA" id="ARBA00060901"/>
    </source>
</evidence>
<dbReference type="GO" id="GO:0004326">
    <property type="term" value="F:tetrahydrofolylpolyglutamate synthase activity"/>
    <property type="evidence" value="ECO:0007669"/>
    <property type="project" value="UniProtKB-EC"/>
</dbReference>
<dbReference type="Gene3D" id="3.20.20.20">
    <property type="entry name" value="Dihydropteroate synthase-like"/>
    <property type="match status" value="1"/>
</dbReference>
<evidence type="ECO:0000256" key="16">
    <source>
        <dbReference type="ARBA" id="ARBA00047493"/>
    </source>
</evidence>
<dbReference type="InterPro" id="IPR045031">
    <property type="entry name" value="DHP_synth-like"/>
</dbReference>
<dbReference type="InterPro" id="IPR036565">
    <property type="entry name" value="Mur-like_cat_sf"/>
</dbReference>
<evidence type="ECO:0000256" key="5">
    <source>
        <dbReference type="ARBA" id="ARBA00009951"/>
    </source>
</evidence>
<dbReference type="FunFam" id="3.40.1190.10:FF:000011">
    <property type="entry name" value="Folylpolyglutamate synthase/dihydrofolate synthase"/>
    <property type="match status" value="1"/>
</dbReference>
<keyword evidence="14" id="KW-0289">Folate biosynthesis</keyword>
<protein>
    <recommendedName>
        <fullName evidence="19">Probable bifunctional folylpolyglutamate synthase/dihydropteroate synthase</fullName>
        <ecNumber evidence="6">2.5.1.15</ecNumber>
        <ecNumber evidence="7">6.3.2.17</ecNumber>
    </recommendedName>
</protein>
<name>M0LXN2_9EURY</name>
<dbReference type="SUPFAM" id="SSF51717">
    <property type="entry name" value="Dihydropteroate synthetase-like"/>
    <property type="match status" value="1"/>
</dbReference>
<keyword evidence="8" id="KW-0436">Ligase</keyword>
<dbReference type="GO" id="GO:0046872">
    <property type="term" value="F:metal ion binding"/>
    <property type="evidence" value="ECO:0007669"/>
    <property type="project" value="UniProtKB-KW"/>
</dbReference>
<keyword evidence="22" id="KW-1185">Reference proteome</keyword>
<reference evidence="21 22" key="1">
    <citation type="journal article" date="2014" name="PLoS Genet.">
        <title>Phylogenetically driven sequencing of extremely halophilic archaea reveals strategies for static and dynamic osmo-response.</title>
        <authorList>
            <person name="Becker E.A."/>
            <person name="Seitzer P.M."/>
            <person name="Tritt A."/>
            <person name="Larsen D."/>
            <person name="Krusor M."/>
            <person name="Yao A.I."/>
            <person name="Wu D."/>
            <person name="Madern D."/>
            <person name="Eisen J.A."/>
            <person name="Darling A.E."/>
            <person name="Facciotti M.T."/>
        </authorList>
    </citation>
    <scope>NUCLEOTIDE SEQUENCE [LARGE SCALE GENOMIC DNA]</scope>
    <source>
        <strain evidence="21 22">100A6</strain>
    </source>
</reference>
<evidence type="ECO:0000256" key="12">
    <source>
        <dbReference type="ARBA" id="ARBA00022840"/>
    </source>
</evidence>
<keyword evidence="15" id="KW-0511">Multifunctional enzyme</keyword>
<feature type="domain" description="Pterin-binding" evidence="20">
    <location>
        <begin position="552"/>
        <end position="802"/>
    </location>
</feature>
<evidence type="ECO:0000256" key="19">
    <source>
        <dbReference type="ARBA" id="ARBA00068433"/>
    </source>
</evidence>
<dbReference type="SUPFAM" id="SSF53244">
    <property type="entry name" value="MurD-like peptide ligases, peptide-binding domain"/>
    <property type="match status" value="1"/>
</dbReference>
<dbReference type="GO" id="GO:0046654">
    <property type="term" value="P:tetrahydrofolate biosynthetic process"/>
    <property type="evidence" value="ECO:0007669"/>
    <property type="project" value="TreeGrafter"/>
</dbReference>
<dbReference type="InterPro" id="IPR011005">
    <property type="entry name" value="Dihydropteroate_synth-like_sf"/>
</dbReference>
<evidence type="ECO:0000256" key="14">
    <source>
        <dbReference type="ARBA" id="ARBA00022909"/>
    </source>
</evidence>
<comment type="similarity">
    <text evidence="18">In the N-terminal section; belongs to the folylpolyglutamate synthase family.</text>
</comment>
<dbReference type="GO" id="GO:0005524">
    <property type="term" value="F:ATP binding"/>
    <property type="evidence" value="ECO:0007669"/>
    <property type="project" value="UniProtKB-KW"/>
</dbReference>
<evidence type="ECO:0000256" key="11">
    <source>
        <dbReference type="ARBA" id="ARBA00022741"/>
    </source>
</evidence>
<dbReference type="PANTHER" id="PTHR20941">
    <property type="entry name" value="FOLATE SYNTHESIS PROTEINS"/>
    <property type="match status" value="1"/>
</dbReference>
<dbReference type="InterPro" id="IPR000489">
    <property type="entry name" value="Pterin-binding_dom"/>
</dbReference>
<dbReference type="InterPro" id="IPR006390">
    <property type="entry name" value="DHP_synth_dom"/>
</dbReference>
<comment type="pathway">
    <text evidence="4">Cofactor biosynthesis; tetrahydrofolylpolyglutamate biosynthesis.</text>
</comment>
<comment type="caution">
    <text evidence="21">The sequence shown here is derived from an EMBL/GenBank/DDBJ whole genome shotgun (WGS) entry which is preliminary data.</text>
</comment>
<dbReference type="InterPro" id="IPR004101">
    <property type="entry name" value="Mur_ligase_C"/>
</dbReference>
<accession>M0LXN2</accession>
<evidence type="ECO:0000256" key="2">
    <source>
        <dbReference type="ARBA" id="ARBA00001946"/>
    </source>
</evidence>
<dbReference type="SUPFAM" id="SSF53623">
    <property type="entry name" value="MurD-like peptide ligases, catalytic domain"/>
    <property type="match status" value="1"/>
</dbReference>
<dbReference type="InterPro" id="IPR036615">
    <property type="entry name" value="Mur_ligase_C_dom_sf"/>
</dbReference>
<proteinExistence type="inferred from homology"/>
<dbReference type="NCBIfam" id="TIGR01496">
    <property type="entry name" value="DHPS"/>
    <property type="match status" value="1"/>
</dbReference>
<comment type="catalytic activity">
    <reaction evidence="1">
        <text>(7,8-dihydropterin-6-yl)methyl diphosphate + 4-aminobenzoate = 7,8-dihydropteroate + diphosphate</text>
        <dbReference type="Rhea" id="RHEA:19949"/>
        <dbReference type="ChEBI" id="CHEBI:17836"/>
        <dbReference type="ChEBI" id="CHEBI:17839"/>
        <dbReference type="ChEBI" id="CHEBI:33019"/>
        <dbReference type="ChEBI" id="CHEBI:72950"/>
        <dbReference type="EC" id="2.5.1.15"/>
    </reaction>
</comment>
<dbReference type="InterPro" id="IPR013221">
    <property type="entry name" value="Mur_ligase_cen"/>
</dbReference>
<organism evidence="21 22">
    <name type="scientific">Halococcus hamelinensis 100A6</name>
    <dbReference type="NCBI Taxonomy" id="1132509"/>
    <lineage>
        <taxon>Archaea</taxon>
        <taxon>Methanobacteriati</taxon>
        <taxon>Methanobacteriota</taxon>
        <taxon>Stenosarchaea group</taxon>
        <taxon>Halobacteria</taxon>
        <taxon>Halobacteriales</taxon>
        <taxon>Halococcaceae</taxon>
        <taxon>Halococcus</taxon>
    </lineage>
</organism>
<dbReference type="Pfam" id="PF00809">
    <property type="entry name" value="Pterin_bind"/>
    <property type="match status" value="1"/>
</dbReference>
<evidence type="ECO:0000256" key="9">
    <source>
        <dbReference type="ARBA" id="ARBA00022679"/>
    </source>
</evidence>
<comment type="catalytic activity">
    <reaction evidence="16">
        <text>(6S)-5,6,7,8-tetrahydrofolyl-(gamma-L-Glu)(n) + L-glutamate + ATP = (6S)-5,6,7,8-tetrahydrofolyl-(gamma-L-Glu)(n+1) + ADP + phosphate + H(+)</text>
        <dbReference type="Rhea" id="RHEA:10580"/>
        <dbReference type="Rhea" id="RHEA-COMP:14738"/>
        <dbReference type="Rhea" id="RHEA-COMP:14740"/>
        <dbReference type="ChEBI" id="CHEBI:15378"/>
        <dbReference type="ChEBI" id="CHEBI:29985"/>
        <dbReference type="ChEBI" id="CHEBI:30616"/>
        <dbReference type="ChEBI" id="CHEBI:43474"/>
        <dbReference type="ChEBI" id="CHEBI:141005"/>
        <dbReference type="ChEBI" id="CHEBI:456216"/>
        <dbReference type="EC" id="6.3.2.17"/>
    </reaction>
</comment>
<dbReference type="OrthoDB" id="75177at2157"/>
<dbReference type="Pfam" id="PF02875">
    <property type="entry name" value="Mur_ligase_C"/>
    <property type="match status" value="1"/>
</dbReference>
<comment type="similarity">
    <text evidence="5">In the C-terminal section; belongs to the DHPS family.</text>
</comment>
<sequence>MEFHDAANFLFGLRRYPPRPGLAATESLLDHLGDPHKDLTVVQVAGSNGKGSTARMTESVLREAGLDVGLYTSPHLDSVRERIRINGRRVTERALTEYVETVRPYILDRAATGASPTFFEAVTGLALWAFARNEVDVAVLEVGIGGRYDATSVTDPVASAVTSVTLEHTDVLGDTVEAIGRDLAHVAPADGRLVTAADGDALAGIEAQAGEVVRVGDSGAVEVSYGGRTGVESRVWLSGSDWRVETAVPLVGTHQADNAGVATVLARQVSSALDVDLPTETIERGLRTAHWPGRFEVMEREPLAVLDGAHNPGACERLAGTLDEFDYDDLHLVFGALADKDHRGMVEALPIPDSVVACRPDIDRAEDNAVLAAVVEDVTGLEVETTSDVTDALANALARADPDDCVLVCGSLYTVREARTRWSRLDVPKAVDDVADARQALREAHVTEPGVYRMRGKAVHRTLKTRVRPRQAQYLKEELLSLGGECAISGLNDQDEEFLDVLLMGTLAQFKRLTRKLDAQPYGLGPLADGISSALSLDDGDRDRGYPWDDRTAVMGILNVTPDSFHDGGEFETTERAVARAEEMMADDVDIVDVGGESTRPGADEVPVADECDRVVPVIERLADLDVMVSIDTRKAAVARAALDAGADIVNDVSGLADPEMRFVVAEYDCPVVVMHSIDAPVDPGTEVDYDDVVADTLRELRETVLVAERAGIDRENVIVDPGVGFGKDRRESFAMLGRLGEFRALGCPVLFGHSHKSMFDLVGRDADERLQATVAASAVAAERGADIVRVHDVAGTVAAVRVSEVASDPDTFTIE</sequence>
<dbReference type="EMBL" id="AOMB01000032">
    <property type="protein sequence ID" value="EMA37928.1"/>
    <property type="molecule type" value="Genomic_DNA"/>
</dbReference>
<evidence type="ECO:0000256" key="7">
    <source>
        <dbReference type="ARBA" id="ARBA00013025"/>
    </source>
</evidence>
<keyword evidence="11" id="KW-0547">Nucleotide-binding</keyword>
<dbReference type="CDD" id="cd00739">
    <property type="entry name" value="DHPS"/>
    <property type="match status" value="1"/>
</dbReference>
<comment type="function">
    <text evidence="17">Can complement an H.volcanii mutant strain that is thymidine auxotroph because it lacks the two dihydrofolate reductase genes encoded by hdrA and hdrB.</text>
</comment>
<keyword evidence="10" id="KW-0479">Metal-binding</keyword>
<dbReference type="NCBIfam" id="TIGR01499">
    <property type="entry name" value="folC"/>
    <property type="match status" value="1"/>
</dbReference>
<evidence type="ECO:0000256" key="1">
    <source>
        <dbReference type="ARBA" id="ARBA00000012"/>
    </source>
</evidence>
<keyword evidence="9" id="KW-0808">Transferase</keyword>
<dbReference type="Gene3D" id="3.90.190.20">
    <property type="entry name" value="Mur ligase, C-terminal domain"/>
    <property type="match status" value="1"/>
</dbReference>
<comment type="cofactor">
    <cofactor evidence="2">
        <name>Mg(2+)</name>
        <dbReference type="ChEBI" id="CHEBI:18420"/>
    </cofactor>
</comment>
<dbReference type="RefSeq" id="WP_007693762.1">
    <property type="nucleotide sequence ID" value="NZ_AJRK01000414.1"/>
</dbReference>
<evidence type="ECO:0000259" key="20">
    <source>
        <dbReference type="PROSITE" id="PS50972"/>
    </source>
</evidence>
<dbReference type="PROSITE" id="PS50972">
    <property type="entry name" value="PTERIN_BINDING"/>
    <property type="match status" value="1"/>
</dbReference>
<dbReference type="eggNOG" id="arCOG02817">
    <property type="taxonomic scope" value="Archaea"/>
</dbReference>
<dbReference type="InterPro" id="IPR001645">
    <property type="entry name" value="Folylpolyglutamate_synth"/>
</dbReference>
<dbReference type="AlphaFoldDB" id="M0LXN2"/>
<evidence type="ECO:0000256" key="4">
    <source>
        <dbReference type="ARBA" id="ARBA00005150"/>
    </source>
</evidence>
<evidence type="ECO:0000256" key="17">
    <source>
        <dbReference type="ARBA" id="ARBA00057011"/>
    </source>
</evidence>
<evidence type="ECO:0000256" key="8">
    <source>
        <dbReference type="ARBA" id="ARBA00022598"/>
    </source>
</evidence>
<dbReference type="EC" id="6.3.2.17" evidence="7"/>
<dbReference type="PANTHER" id="PTHR20941:SF1">
    <property type="entry name" value="FOLIC ACID SYNTHESIS PROTEIN FOL1"/>
    <property type="match status" value="1"/>
</dbReference>
<dbReference type="Gene3D" id="3.40.1190.10">
    <property type="entry name" value="Mur-like, catalytic domain"/>
    <property type="match status" value="1"/>
</dbReference>